<protein>
    <submittedName>
        <fullName evidence="2">Uncharacterized protein</fullName>
    </submittedName>
</protein>
<dbReference type="GeneID" id="70235067"/>
<evidence type="ECO:0000256" key="1">
    <source>
        <dbReference type="SAM" id="MobiDB-lite"/>
    </source>
</evidence>
<comment type="caution">
    <text evidence="2">The sequence shown here is derived from an EMBL/GenBank/DDBJ whole genome shotgun (WGS) entry which is preliminary data.</text>
</comment>
<organism evidence="2 3">
    <name type="scientific">Ogataea philodendri</name>
    <dbReference type="NCBI Taxonomy" id="1378263"/>
    <lineage>
        <taxon>Eukaryota</taxon>
        <taxon>Fungi</taxon>
        <taxon>Dikarya</taxon>
        <taxon>Ascomycota</taxon>
        <taxon>Saccharomycotina</taxon>
        <taxon>Pichiomycetes</taxon>
        <taxon>Pichiales</taxon>
        <taxon>Pichiaceae</taxon>
        <taxon>Ogataea</taxon>
    </lineage>
</organism>
<feature type="region of interest" description="Disordered" evidence="1">
    <location>
        <begin position="593"/>
        <end position="619"/>
    </location>
</feature>
<name>A0A9P8P978_9ASCO</name>
<reference evidence="2" key="2">
    <citation type="submission" date="2021-01" db="EMBL/GenBank/DDBJ databases">
        <authorList>
            <person name="Schikora-Tamarit M.A."/>
        </authorList>
    </citation>
    <scope>NUCLEOTIDE SEQUENCE</scope>
    <source>
        <strain evidence="2">CBS6075</strain>
    </source>
</reference>
<proteinExistence type="predicted"/>
<sequence>MYPNSSMYPRISSALTMVVSLDLGVVLVSLVTHLSANTTLLVSSKWNRLVEVGVSVDPHGTGLKSVGNIQSLVDVLGVDTRTKTEVGVVGLLDHLVDGLEWQHNSNRTKDLLLGQLAVLRNVVEHGWLDKVSLVADSVTSGQQLEAGLLSDVDVLENLVELVWGGLGTLVGALLEWVANLELLDSSLELLQETVVPFRVGGLDVDSGTGTAHLSTVEENTGDEVLDGLFLVTVLKHDVWRLSTQFQGDLLDALGTLGHDVLTDTGGSGEGDLLDQWVVQDGVTAASAASWNHVHHTGWNSGLLDKLTSVQVGQWGGGSRLQNNTVTGGKRRTDLPGKHHQWEVPWGDGTANTKRLSLGVGHVAVAGVDQSAVLLLTESSTRSEVVDHNVQIPLGTLQRLTVVQRFDLGKKVSVPLNKVGELPQESGSFCWVDKLPGLESLVSGVDSNINVLGLGLLDVAKEVFGDRRTGKKLACWDPAIRAPGCNGKQTCTPLRGAVLRSLDPLLQITSLDPEQHQATLSAPVELSFPLVPTIPKKEIITLWVIRIFAVPVIHTYLHPASSEASRPRYRPPGTGIAVVGVGAAAQCRRAVPAGSALSSTPSAPPASPAPQSRSCPAVPA</sequence>
<evidence type="ECO:0000313" key="3">
    <source>
        <dbReference type="Proteomes" id="UP000769157"/>
    </source>
</evidence>
<feature type="compositionally biased region" description="Low complexity" evidence="1">
    <location>
        <begin position="608"/>
        <end position="619"/>
    </location>
</feature>
<gene>
    <name evidence="2" type="ORF">OGAPHI_003100</name>
</gene>
<accession>A0A9P8P978</accession>
<keyword evidence="3" id="KW-1185">Reference proteome</keyword>
<dbReference type="AlphaFoldDB" id="A0A9P8P978"/>
<dbReference type="EMBL" id="JAEUBE010000183">
    <property type="protein sequence ID" value="KAH3667451.1"/>
    <property type="molecule type" value="Genomic_DNA"/>
</dbReference>
<evidence type="ECO:0000313" key="2">
    <source>
        <dbReference type="EMBL" id="KAH3667451.1"/>
    </source>
</evidence>
<reference evidence="2" key="1">
    <citation type="journal article" date="2021" name="Open Biol.">
        <title>Shared evolutionary footprints suggest mitochondrial oxidative damage underlies multiple complex I losses in fungi.</title>
        <authorList>
            <person name="Schikora-Tamarit M.A."/>
            <person name="Marcet-Houben M."/>
            <person name="Nosek J."/>
            <person name="Gabaldon T."/>
        </authorList>
    </citation>
    <scope>NUCLEOTIDE SEQUENCE</scope>
    <source>
        <strain evidence="2">CBS6075</strain>
    </source>
</reference>
<dbReference type="Proteomes" id="UP000769157">
    <property type="component" value="Unassembled WGS sequence"/>
</dbReference>
<dbReference type="OrthoDB" id="4103311at2759"/>
<dbReference type="RefSeq" id="XP_046062263.1">
    <property type="nucleotide sequence ID" value="XM_046204043.1"/>
</dbReference>